<keyword evidence="14" id="KW-1185">Reference proteome</keyword>
<evidence type="ECO:0000256" key="1">
    <source>
        <dbReference type="ARBA" id="ARBA00001974"/>
    </source>
</evidence>
<feature type="domain" description="4Fe-4S ferredoxin-type" evidence="11">
    <location>
        <begin position="62"/>
        <end position="91"/>
    </location>
</feature>
<keyword evidence="5" id="KW-0274">FAD</keyword>
<evidence type="ECO:0000313" key="13">
    <source>
        <dbReference type="EMBL" id="GLD28640.1"/>
    </source>
</evidence>
<name>A0A9P3Q3T8_9MYCO</name>
<organism evidence="13 14">
    <name type="scientific">Mycobacterium kiyosense</name>
    <dbReference type="NCBI Taxonomy" id="2871094"/>
    <lineage>
        <taxon>Bacteria</taxon>
        <taxon>Bacillati</taxon>
        <taxon>Actinomycetota</taxon>
        <taxon>Actinomycetes</taxon>
        <taxon>Mycobacteriales</taxon>
        <taxon>Mycobacteriaceae</taxon>
        <taxon>Mycobacterium</taxon>
    </lineage>
</organism>
<evidence type="ECO:0000256" key="6">
    <source>
        <dbReference type="ARBA" id="ARBA00022857"/>
    </source>
</evidence>
<dbReference type="GO" id="GO:0046872">
    <property type="term" value="F:metal ion binding"/>
    <property type="evidence" value="ECO:0007669"/>
    <property type="project" value="UniProtKB-KW"/>
</dbReference>
<dbReference type="PROSITE" id="PS51379">
    <property type="entry name" value="4FE4S_FER_2"/>
    <property type="match status" value="1"/>
</dbReference>
<dbReference type="Proteomes" id="UP001165663">
    <property type="component" value="Unassembled WGS sequence"/>
</dbReference>
<dbReference type="PANTHER" id="PTHR48467:SF1">
    <property type="entry name" value="GLUTAMATE SYNTHASE 1 [NADH], CHLOROPLASTIC-LIKE"/>
    <property type="match status" value="1"/>
</dbReference>
<dbReference type="AlphaFoldDB" id="A0A9P3Q3T8"/>
<dbReference type="SUPFAM" id="SSF54862">
    <property type="entry name" value="4Fe-4S ferredoxins"/>
    <property type="match status" value="1"/>
</dbReference>
<dbReference type="Gene3D" id="3.50.50.60">
    <property type="entry name" value="FAD/NAD(P)-binding domain"/>
    <property type="match status" value="1"/>
</dbReference>
<dbReference type="InterPro" id="IPR023753">
    <property type="entry name" value="FAD/NAD-binding_dom"/>
</dbReference>
<keyword evidence="9" id="KW-0411">Iron-sulfur</keyword>
<dbReference type="InterPro" id="IPR017900">
    <property type="entry name" value="4Fe4S_Fe_S_CS"/>
</dbReference>
<comment type="catalytic activity">
    <reaction evidence="10">
        <text>2 reduced [2Fe-2S]-[ferredoxin] + NADP(+) + H(+) = 2 oxidized [2Fe-2S]-[ferredoxin] + NADPH</text>
        <dbReference type="Rhea" id="RHEA:20125"/>
        <dbReference type="Rhea" id="RHEA-COMP:10000"/>
        <dbReference type="Rhea" id="RHEA-COMP:10001"/>
        <dbReference type="ChEBI" id="CHEBI:15378"/>
        <dbReference type="ChEBI" id="CHEBI:33737"/>
        <dbReference type="ChEBI" id="CHEBI:33738"/>
        <dbReference type="ChEBI" id="CHEBI:57783"/>
        <dbReference type="ChEBI" id="CHEBI:58349"/>
        <dbReference type="EC" id="1.18.1.2"/>
    </reaction>
</comment>
<sequence>MRGPGRLRAGRNPSANAPAIEDCGAVTFVITQNCCKDASCVPVCPVDCIRPVGGPGEFIGAEMLYIDPATCIDCGACAEECPVDAIYYEEELPPDLQRYLDINARYFEHTPLEIGAVSTVDTHAPVGAGSLRVAIVGAGPSGCYAAGALARVAGVEISVFDRLPTPFGLVRAGVAPDHQHTKSVVDVFGPALTSRTLTCHLNVEIGRDISHEELLAHHHAVIYAVGASRSRDLGIGGEQLPGSYPAADFVGWYNGHPDHARQTFDLSAERAVVIGNGNVALDVARVLLKGSEQLGQTDIAQHALDSLSDSAVREVQIIGRRAPRDAAFSVGEFLALGQLPGVDVVIDSDDLEPRPGDDVATTMKLEIAREFNERPRHPENKRIVFRFLTSPLEIVGDDRAQGLRVSLPGGETDLIHARLILRSVGYRGEPIGGVAFDAAVGVVPNDGGRVLGEDGVPAPGVYVTGWIKRGSRGVIGTNRSCAEESVASLWADFDRGLLDRELDEPDALAGLLVERGVERVDWQGWLAIDEAERRRGEQAGRPRIKFVDLAEMLGVATTAESTNARQDA</sequence>
<dbReference type="EMBL" id="BRZI01000002">
    <property type="protein sequence ID" value="GLD28640.1"/>
    <property type="molecule type" value="Genomic_DNA"/>
</dbReference>
<dbReference type="SUPFAM" id="SSF51971">
    <property type="entry name" value="Nucleotide-binding domain"/>
    <property type="match status" value="1"/>
</dbReference>
<evidence type="ECO:0000256" key="7">
    <source>
        <dbReference type="ARBA" id="ARBA00023002"/>
    </source>
</evidence>
<dbReference type="GO" id="GO:0004324">
    <property type="term" value="F:ferredoxin-NADP+ reductase activity"/>
    <property type="evidence" value="ECO:0007669"/>
    <property type="project" value="UniProtKB-EC"/>
</dbReference>
<evidence type="ECO:0000256" key="8">
    <source>
        <dbReference type="ARBA" id="ARBA00023004"/>
    </source>
</evidence>
<dbReference type="EMBL" id="BRXE01000001">
    <property type="protein sequence ID" value="GLB80836.1"/>
    <property type="molecule type" value="Genomic_DNA"/>
</dbReference>
<proteinExistence type="predicted"/>
<evidence type="ECO:0000313" key="12">
    <source>
        <dbReference type="EMBL" id="GLB80836.1"/>
    </source>
</evidence>
<evidence type="ECO:0000256" key="4">
    <source>
        <dbReference type="ARBA" id="ARBA00022723"/>
    </source>
</evidence>
<gene>
    <name evidence="13" type="primary">fprB_1</name>
    <name evidence="13" type="ORF">Mkiyose1413_05230</name>
    <name evidence="12" type="ORF">SRL2020028_00920</name>
</gene>
<dbReference type="PROSITE" id="PS00198">
    <property type="entry name" value="4FE4S_FER_1"/>
    <property type="match status" value="1"/>
</dbReference>
<evidence type="ECO:0000256" key="3">
    <source>
        <dbReference type="ARBA" id="ARBA00022630"/>
    </source>
</evidence>
<evidence type="ECO:0000256" key="5">
    <source>
        <dbReference type="ARBA" id="ARBA00022827"/>
    </source>
</evidence>
<keyword evidence="6" id="KW-0521">NADP</keyword>
<keyword evidence="3" id="KW-0285">Flavoprotein</keyword>
<dbReference type="PRINTS" id="PR00419">
    <property type="entry name" value="ADXRDTASE"/>
</dbReference>
<keyword evidence="8" id="KW-0408">Iron</keyword>
<accession>A0A9P3Q3T8</accession>
<dbReference type="Proteomes" id="UP001064782">
    <property type="component" value="Unassembled WGS sequence"/>
</dbReference>
<dbReference type="Pfam" id="PF07992">
    <property type="entry name" value="Pyr_redox_2"/>
    <property type="match status" value="1"/>
</dbReference>
<dbReference type="Gene3D" id="3.30.70.20">
    <property type="match status" value="1"/>
</dbReference>
<evidence type="ECO:0000256" key="9">
    <source>
        <dbReference type="ARBA" id="ARBA00023014"/>
    </source>
</evidence>
<protein>
    <recommendedName>
        <fullName evidence="2">ferredoxin--NADP(+) reductase</fullName>
        <ecNumber evidence="2">1.18.1.2</ecNumber>
    </recommendedName>
</protein>
<reference evidence="13" key="1">
    <citation type="submission" date="2022-08" db="EMBL/GenBank/DDBJ databases">
        <title>Mycobacterium kiyosense sp. nov., scotochromogenic slow-glowing species isolated from respiratory specimens.</title>
        <authorList>
            <person name="Fukano H."/>
            <person name="Kazumi Y."/>
            <person name="Sakagami N."/>
            <person name="Ato M."/>
            <person name="Mitarai S."/>
            <person name="Hoshino Y."/>
        </authorList>
    </citation>
    <scope>NUCLEOTIDE SEQUENCE</scope>
    <source>
        <strain evidence="13">1413</strain>
        <strain evidence="12">SRL2020-028</strain>
    </source>
</reference>
<dbReference type="Pfam" id="PF00037">
    <property type="entry name" value="Fer4"/>
    <property type="match status" value="1"/>
</dbReference>
<dbReference type="EC" id="1.18.1.2" evidence="2"/>
<evidence type="ECO:0000259" key="11">
    <source>
        <dbReference type="PROSITE" id="PS51379"/>
    </source>
</evidence>
<keyword evidence="7" id="KW-0560">Oxidoreductase</keyword>
<evidence type="ECO:0000256" key="2">
    <source>
        <dbReference type="ARBA" id="ARBA00013223"/>
    </source>
</evidence>
<dbReference type="InterPro" id="IPR055275">
    <property type="entry name" value="Ferredox_Rdtase"/>
</dbReference>
<dbReference type="Gene3D" id="3.40.50.720">
    <property type="entry name" value="NAD(P)-binding Rossmann-like Domain"/>
    <property type="match status" value="1"/>
</dbReference>
<evidence type="ECO:0000256" key="10">
    <source>
        <dbReference type="ARBA" id="ARBA00047776"/>
    </source>
</evidence>
<keyword evidence="4" id="KW-0479">Metal-binding</keyword>
<dbReference type="GO" id="GO:0051536">
    <property type="term" value="F:iron-sulfur cluster binding"/>
    <property type="evidence" value="ECO:0007669"/>
    <property type="project" value="UniProtKB-KW"/>
</dbReference>
<evidence type="ECO:0000313" key="14">
    <source>
        <dbReference type="Proteomes" id="UP001064782"/>
    </source>
</evidence>
<dbReference type="InterPro" id="IPR017896">
    <property type="entry name" value="4Fe4S_Fe-S-bd"/>
</dbReference>
<comment type="caution">
    <text evidence="13">The sequence shown here is derived from an EMBL/GenBank/DDBJ whole genome shotgun (WGS) entry which is preliminary data.</text>
</comment>
<dbReference type="InterPro" id="IPR036188">
    <property type="entry name" value="FAD/NAD-bd_sf"/>
</dbReference>
<dbReference type="PANTHER" id="PTHR48467">
    <property type="entry name" value="GLUTAMATE SYNTHASE 1 [NADH], CHLOROPLASTIC-LIKE"/>
    <property type="match status" value="1"/>
</dbReference>
<comment type="cofactor">
    <cofactor evidence="1">
        <name>FAD</name>
        <dbReference type="ChEBI" id="CHEBI:57692"/>
    </cofactor>
</comment>